<dbReference type="Pfam" id="PF01547">
    <property type="entry name" value="SBP_bac_1"/>
    <property type="match status" value="1"/>
</dbReference>
<dbReference type="KEGG" id="lua:D4A81_03685"/>
<organism evidence="5 6">
    <name type="scientific">Lachnoanaerobaculum umeaense</name>
    <dbReference type="NCBI Taxonomy" id="617123"/>
    <lineage>
        <taxon>Bacteria</taxon>
        <taxon>Bacillati</taxon>
        <taxon>Bacillota</taxon>
        <taxon>Clostridia</taxon>
        <taxon>Lachnospirales</taxon>
        <taxon>Lachnospiraceae</taxon>
        <taxon>Lachnoanaerobaculum</taxon>
    </lineage>
</organism>
<name>A0A385Q023_9FIRM</name>
<dbReference type="CDD" id="cd13585">
    <property type="entry name" value="PBP2_TMBP_like"/>
    <property type="match status" value="1"/>
</dbReference>
<dbReference type="Gene3D" id="3.40.190.10">
    <property type="entry name" value="Periplasmic binding protein-like II"/>
    <property type="match status" value="1"/>
</dbReference>
<keyword evidence="4" id="KW-0732">Signal</keyword>
<comment type="subcellular location">
    <subcellularLocation>
        <location evidence="1">Cell envelope</location>
    </subcellularLocation>
</comment>
<dbReference type="InterPro" id="IPR050490">
    <property type="entry name" value="Bact_solute-bd_prot1"/>
</dbReference>
<gene>
    <name evidence="5" type="ORF">D4A81_03685</name>
</gene>
<evidence type="ECO:0000256" key="2">
    <source>
        <dbReference type="ARBA" id="ARBA00008520"/>
    </source>
</evidence>
<evidence type="ECO:0000256" key="1">
    <source>
        <dbReference type="ARBA" id="ARBA00004196"/>
    </source>
</evidence>
<protein>
    <submittedName>
        <fullName evidence="5">Sugar ABC transporter substrate-binding protein</fullName>
    </submittedName>
</protein>
<dbReference type="SUPFAM" id="SSF53850">
    <property type="entry name" value="Periplasmic binding protein-like II"/>
    <property type="match status" value="1"/>
</dbReference>
<comment type="similarity">
    <text evidence="2">Belongs to the bacterial solute-binding protein 1 family.</text>
</comment>
<dbReference type="OrthoDB" id="362670at2"/>
<dbReference type="PANTHER" id="PTHR43649">
    <property type="entry name" value="ARABINOSE-BINDING PROTEIN-RELATED"/>
    <property type="match status" value="1"/>
</dbReference>
<sequence>MFKKKILGLALSSLMALSLVACGGASSSESTSSGGSDTKAAAEGSQSSSDGGKITVAIWDNGQKPGLQEIINDFTAETGYQVDLQVISWDAYWTLLEAGASGGSMPDVFWMHSNESQKYMENDILMDLTDRIKSSDKLEMDKFPEDVRKLYENDGKTYAIPKDVDTIALWYNKTMFDEAGIAYPDENWTWDDYYDAAVKLTKPDGSQFGTAMNPTNNQDGWYNIVYSMGGKIISDDMKTSGMDDPNTLKAMEFVDKLRKDAMPDATVMSETGTDVLLQSGKIAMLPQGSWMVAPFKENEYLVANCDVAVLPKDATTGKRVSLYNGLGWAASANTKNPEGAWKLIEWFSTKENQEKQAELGVTMAAYEGVSDLWKNNTDKFNLQAYLTMLNDSDLVIRPHSRATVVWENQNSANLVEAWSNKVSIDEACKKAATDMNELLSQE</sequence>
<dbReference type="InterPro" id="IPR006059">
    <property type="entry name" value="SBP"/>
</dbReference>
<dbReference type="RefSeq" id="WP_111525456.1">
    <property type="nucleotide sequence ID" value="NZ_CP032364.1"/>
</dbReference>
<dbReference type="GO" id="GO:0030313">
    <property type="term" value="C:cell envelope"/>
    <property type="evidence" value="ECO:0007669"/>
    <property type="project" value="UniProtKB-SubCell"/>
</dbReference>
<evidence type="ECO:0000313" key="6">
    <source>
        <dbReference type="Proteomes" id="UP000265562"/>
    </source>
</evidence>
<dbReference type="AlphaFoldDB" id="A0A385Q023"/>
<keyword evidence="3" id="KW-0813">Transport</keyword>
<keyword evidence="6" id="KW-1185">Reference proteome</keyword>
<evidence type="ECO:0000256" key="3">
    <source>
        <dbReference type="ARBA" id="ARBA00022448"/>
    </source>
</evidence>
<dbReference type="Proteomes" id="UP000265562">
    <property type="component" value="Chromosome"/>
</dbReference>
<accession>A0A385Q023</accession>
<dbReference type="EMBL" id="CP032364">
    <property type="protein sequence ID" value="AYA99109.1"/>
    <property type="molecule type" value="Genomic_DNA"/>
</dbReference>
<evidence type="ECO:0000313" key="5">
    <source>
        <dbReference type="EMBL" id="AYA99109.1"/>
    </source>
</evidence>
<evidence type="ECO:0000256" key="4">
    <source>
        <dbReference type="ARBA" id="ARBA00022729"/>
    </source>
</evidence>
<dbReference type="PANTHER" id="PTHR43649:SF31">
    <property type="entry name" value="SN-GLYCEROL-3-PHOSPHATE-BINDING PERIPLASMIC PROTEIN UGPB"/>
    <property type="match status" value="1"/>
</dbReference>
<reference evidence="5 6" key="1">
    <citation type="submission" date="2018-09" db="EMBL/GenBank/DDBJ databases">
        <title>Genome sequencing of Lachnoanaerobaculum umeaense DSM 23576.</title>
        <authorList>
            <person name="Kook J.-K."/>
            <person name="Park S.-N."/>
            <person name="Lim Y.K."/>
        </authorList>
    </citation>
    <scope>NUCLEOTIDE SEQUENCE [LARGE SCALE GENOMIC DNA]</scope>
    <source>
        <strain evidence="6">DSM 23576 \ CCUG 58757</strain>
    </source>
</reference>
<proteinExistence type="inferred from homology"/>
<dbReference type="PROSITE" id="PS51257">
    <property type="entry name" value="PROKAR_LIPOPROTEIN"/>
    <property type="match status" value="1"/>
</dbReference>